<reference evidence="10 11" key="1">
    <citation type="submission" date="2010-12" db="EMBL/GenBank/DDBJ databases">
        <title>Complete sequence of Ethanoligenens harbinense YUAN-3.</title>
        <authorList>
            <person name="Lucas S."/>
            <person name="Copeland A."/>
            <person name="Lapidus A."/>
            <person name="Cheng J.-F."/>
            <person name="Bruce D."/>
            <person name="Goodwin L."/>
            <person name="Pitluck S."/>
            <person name="Chertkov O."/>
            <person name="Misra M."/>
            <person name="Detter J.C."/>
            <person name="Han C."/>
            <person name="Tapia R."/>
            <person name="Land M."/>
            <person name="Hauser L."/>
            <person name="Jeffries C."/>
            <person name="Kyrpides N."/>
            <person name="Ivanova N."/>
            <person name="Mikhailova N."/>
            <person name="Wang A."/>
            <person name="Mouttaki H."/>
            <person name="He Z."/>
            <person name="Zhou J."/>
            <person name="Hemme C.L."/>
            <person name="Woyke T."/>
        </authorList>
    </citation>
    <scope>NUCLEOTIDE SEQUENCE [LARGE SCALE GENOMIC DNA]</scope>
    <source>
        <strain evidence="11">DSM 18485 / JCM 12961 / CGMCC 1.5033 / YUAN-3</strain>
    </source>
</reference>
<dbReference type="InterPro" id="IPR050297">
    <property type="entry name" value="LipidA_mod_glycosyltrf_83"/>
</dbReference>
<evidence type="ECO:0000256" key="8">
    <source>
        <dbReference type="SAM" id="Phobius"/>
    </source>
</evidence>
<dbReference type="eggNOG" id="COG1807">
    <property type="taxonomic scope" value="Bacteria"/>
</dbReference>
<dbReference type="KEGG" id="eha:Ethha_2032"/>
<feature type="transmembrane region" description="Helical" evidence="8">
    <location>
        <begin position="20"/>
        <end position="38"/>
    </location>
</feature>
<dbReference type="GO" id="GO:0009103">
    <property type="term" value="P:lipopolysaccharide biosynthetic process"/>
    <property type="evidence" value="ECO:0007669"/>
    <property type="project" value="UniProtKB-ARBA"/>
</dbReference>
<feature type="transmembrane region" description="Helical" evidence="8">
    <location>
        <begin position="443"/>
        <end position="460"/>
    </location>
</feature>
<feature type="transmembrane region" description="Helical" evidence="8">
    <location>
        <begin position="472"/>
        <end position="493"/>
    </location>
</feature>
<organism evidence="10 11">
    <name type="scientific">Ethanoligenens harbinense (strain DSM 18485 / JCM 12961 / CGMCC 1.5033 / YUAN-3)</name>
    <dbReference type="NCBI Taxonomy" id="663278"/>
    <lineage>
        <taxon>Bacteria</taxon>
        <taxon>Bacillati</taxon>
        <taxon>Bacillota</taxon>
        <taxon>Clostridia</taxon>
        <taxon>Eubacteriales</taxon>
        <taxon>Oscillospiraceae</taxon>
        <taxon>Ethanoligenens</taxon>
    </lineage>
</organism>
<feature type="transmembrane region" description="Helical" evidence="8">
    <location>
        <begin position="413"/>
        <end position="431"/>
    </location>
</feature>
<proteinExistence type="predicted"/>
<feature type="transmembrane region" description="Helical" evidence="8">
    <location>
        <begin position="377"/>
        <end position="401"/>
    </location>
</feature>
<dbReference type="STRING" id="663278.Ethha_2032"/>
<feature type="transmembrane region" description="Helical" evidence="8">
    <location>
        <begin position="71"/>
        <end position="89"/>
    </location>
</feature>
<dbReference type="Proteomes" id="UP000001551">
    <property type="component" value="Chromosome"/>
</dbReference>
<keyword evidence="3" id="KW-0328">Glycosyltransferase</keyword>
<dbReference type="Pfam" id="PF02366">
    <property type="entry name" value="PMT"/>
    <property type="match status" value="1"/>
</dbReference>
<evidence type="ECO:0000256" key="4">
    <source>
        <dbReference type="ARBA" id="ARBA00022679"/>
    </source>
</evidence>
<feature type="transmembrane region" description="Helical" evidence="8">
    <location>
        <begin position="239"/>
        <end position="272"/>
    </location>
</feature>
<accession>E6U377</accession>
<evidence type="ECO:0000256" key="1">
    <source>
        <dbReference type="ARBA" id="ARBA00004651"/>
    </source>
</evidence>
<comment type="subcellular location">
    <subcellularLocation>
        <location evidence="1">Cell membrane</location>
        <topology evidence="1">Multi-pass membrane protein</topology>
    </subcellularLocation>
</comment>
<keyword evidence="5 8" id="KW-0812">Transmembrane</keyword>
<feature type="transmembrane region" description="Helical" evidence="8">
    <location>
        <begin position="284"/>
        <end position="303"/>
    </location>
</feature>
<name>E6U377_ETHHY</name>
<gene>
    <name evidence="10" type="ordered locus">Ethha_2032</name>
</gene>
<dbReference type="EMBL" id="CP002400">
    <property type="protein sequence ID" value="ADU27549.1"/>
    <property type="molecule type" value="Genomic_DNA"/>
</dbReference>
<dbReference type="GO" id="GO:0006493">
    <property type="term" value="P:protein O-linked glycosylation"/>
    <property type="evidence" value="ECO:0007669"/>
    <property type="project" value="InterPro"/>
</dbReference>
<feature type="transmembrane region" description="Helical" evidence="8">
    <location>
        <begin position="160"/>
        <end position="180"/>
    </location>
</feature>
<keyword evidence="4 10" id="KW-0808">Transferase</keyword>
<dbReference type="GO" id="GO:0005886">
    <property type="term" value="C:plasma membrane"/>
    <property type="evidence" value="ECO:0007669"/>
    <property type="project" value="UniProtKB-SubCell"/>
</dbReference>
<keyword evidence="7 8" id="KW-0472">Membrane</keyword>
<evidence type="ECO:0000256" key="3">
    <source>
        <dbReference type="ARBA" id="ARBA00022676"/>
    </source>
</evidence>
<dbReference type="PANTHER" id="PTHR33908">
    <property type="entry name" value="MANNOSYLTRANSFERASE YKCB-RELATED"/>
    <property type="match status" value="1"/>
</dbReference>
<evidence type="ECO:0000256" key="2">
    <source>
        <dbReference type="ARBA" id="ARBA00022475"/>
    </source>
</evidence>
<protein>
    <submittedName>
        <fullName evidence="10">Glycosyl transferase family 39</fullName>
    </submittedName>
</protein>
<evidence type="ECO:0000313" key="11">
    <source>
        <dbReference type="Proteomes" id="UP000001551"/>
    </source>
</evidence>
<feature type="transmembrane region" description="Helical" evidence="8">
    <location>
        <begin position="101"/>
        <end position="120"/>
    </location>
</feature>
<feature type="domain" description="ArnT-like N-terminal" evidence="9">
    <location>
        <begin position="162"/>
        <end position="303"/>
    </location>
</feature>
<dbReference type="GO" id="GO:0000030">
    <property type="term" value="F:mannosyltransferase activity"/>
    <property type="evidence" value="ECO:0007669"/>
    <property type="project" value="InterPro"/>
</dbReference>
<keyword evidence="11" id="KW-1185">Reference proteome</keyword>
<dbReference type="HOGENOM" id="CLU_033060_0_0_9"/>
<feature type="transmembrane region" description="Helical" evidence="8">
    <location>
        <begin position="192"/>
        <end position="219"/>
    </location>
</feature>
<evidence type="ECO:0000313" key="10">
    <source>
        <dbReference type="EMBL" id="ADU27549.1"/>
    </source>
</evidence>
<feature type="transmembrane region" description="Helical" evidence="8">
    <location>
        <begin position="127"/>
        <end position="148"/>
    </location>
</feature>
<sequence>MQRRIAKHRLPNPAAGPWPYVGIVCGLAISFVCLNGLPTTWIKTGMLAVLGALGLLTGYWFIHRRLSTSRLLAAIVAAGLVLRIGYMLYTPYDLRGHDIGTVFGSQNAGYVATIFLYGRLPSTNAGLFYHPPVAFFLDAMVMKGYALLAPGKSITALFEAAKLVPAFASCALLVVCRRFFRELDFPRRATLIAMAVLAFHPTFFILSASINNDMLMVFWMAVSLLYTVKWYKNQTVRNILALAVVIALAVTTKVSGVMVAPLTAGVFLAALWQQRSAADRRKRIAQFGLFALVCLPLGLWYAVRNWLLFGQPFGYVLPMSTNGPLYIGWHSFASRFLSFPVWQLFTSFFCNPYGDYNLWLYLVKNSMFGEFTFTSGLVYAAPLLMLNLVLIVLSLIATVWVLRAEEMPRLPRFLLGGLWILQMGSFLVFNLKYPFGCTMDFRYIVPTLFSGAGFLGLAVVRLRRRCPAAARWAVPAAGWLVFAFAVVSASFYIS</sequence>
<evidence type="ECO:0000256" key="7">
    <source>
        <dbReference type="ARBA" id="ARBA00023136"/>
    </source>
</evidence>
<evidence type="ECO:0000256" key="6">
    <source>
        <dbReference type="ARBA" id="ARBA00022989"/>
    </source>
</evidence>
<dbReference type="PANTHER" id="PTHR33908:SF11">
    <property type="entry name" value="MEMBRANE PROTEIN"/>
    <property type="match status" value="1"/>
</dbReference>
<keyword evidence="2" id="KW-1003">Cell membrane</keyword>
<feature type="transmembrane region" description="Helical" evidence="8">
    <location>
        <begin position="44"/>
        <end position="62"/>
    </location>
</feature>
<dbReference type="InterPro" id="IPR003342">
    <property type="entry name" value="ArnT-like_N"/>
</dbReference>
<evidence type="ECO:0000259" key="9">
    <source>
        <dbReference type="Pfam" id="PF02366"/>
    </source>
</evidence>
<dbReference type="AlphaFoldDB" id="E6U377"/>
<dbReference type="GO" id="GO:0016763">
    <property type="term" value="F:pentosyltransferase activity"/>
    <property type="evidence" value="ECO:0007669"/>
    <property type="project" value="TreeGrafter"/>
</dbReference>
<keyword evidence="6 8" id="KW-1133">Transmembrane helix</keyword>
<evidence type="ECO:0000256" key="5">
    <source>
        <dbReference type="ARBA" id="ARBA00022692"/>
    </source>
</evidence>